<organism evidence="2 3">
    <name type="scientific">Coemansia spiralis</name>
    <dbReference type="NCBI Taxonomy" id="417178"/>
    <lineage>
        <taxon>Eukaryota</taxon>
        <taxon>Fungi</taxon>
        <taxon>Fungi incertae sedis</taxon>
        <taxon>Zoopagomycota</taxon>
        <taxon>Kickxellomycotina</taxon>
        <taxon>Kickxellomycetes</taxon>
        <taxon>Kickxellales</taxon>
        <taxon>Kickxellaceae</taxon>
        <taxon>Coemansia</taxon>
    </lineage>
</organism>
<evidence type="ECO:0000313" key="2">
    <source>
        <dbReference type="EMBL" id="KAJ2676196.1"/>
    </source>
</evidence>
<dbReference type="PANTHER" id="PTHR43313:SF1">
    <property type="entry name" value="3BETA-HYDROXYSTEROID DEHYDROGENASE DHS-16"/>
    <property type="match status" value="1"/>
</dbReference>
<dbReference type="GO" id="GO:0016491">
    <property type="term" value="F:oxidoreductase activity"/>
    <property type="evidence" value="ECO:0007669"/>
    <property type="project" value="TreeGrafter"/>
</dbReference>
<evidence type="ECO:0000256" key="1">
    <source>
        <dbReference type="SAM" id="MobiDB-lite"/>
    </source>
</evidence>
<dbReference type="PANTHER" id="PTHR43313">
    <property type="entry name" value="SHORT-CHAIN DEHYDROGENASE/REDUCTASE FAMILY 9C"/>
    <property type="match status" value="1"/>
</dbReference>
<proteinExistence type="predicted"/>
<gene>
    <name evidence="2" type="ORF">GGI25_003702</name>
</gene>
<feature type="region of interest" description="Disordered" evidence="1">
    <location>
        <begin position="391"/>
        <end position="426"/>
    </location>
</feature>
<dbReference type="AlphaFoldDB" id="A0A9W8G1M1"/>
<reference evidence="2" key="1">
    <citation type="submission" date="2022-07" db="EMBL/GenBank/DDBJ databases">
        <title>Phylogenomic reconstructions and comparative analyses of Kickxellomycotina fungi.</title>
        <authorList>
            <person name="Reynolds N.K."/>
            <person name="Stajich J.E."/>
            <person name="Barry K."/>
            <person name="Grigoriev I.V."/>
            <person name="Crous P."/>
            <person name="Smith M.E."/>
        </authorList>
    </citation>
    <scope>NUCLEOTIDE SEQUENCE</scope>
    <source>
        <strain evidence="2">NRRL 3115</strain>
    </source>
</reference>
<dbReference type="InterPro" id="IPR002347">
    <property type="entry name" value="SDR_fam"/>
</dbReference>
<dbReference type="PRINTS" id="PR00080">
    <property type="entry name" value="SDRFAMILY"/>
</dbReference>
<evidence type="ECO:0008006" key="4">
    <source>
        <dbReference type="Google" id="ProtNLM"/>
    </source>
</evidence>
<dbReference type="EMBL" id="JANBTW010000042">
    <property type="protein sequence ID" value="KAJ2676196.1"/>
    <property type="molecule type" value="Genomic_DNA"/>
</dbReference>
<protein>
    <recommendedName>
        <fullName evidence="4">NAD(P)-binding protein</fullName>
    </recommendedName>
</protein>
<name>A0A9W8G1M1_9FUNG</name>
<evidence type="ECO:0000313" key="3">
    <source>
        <dbReference type="Proteomes" id="UP001151518"/>
    </source>
</evidence>
<feature type="compositionally biased region" description="Low complexity" evidence="1">
    <location>
        <begin position="143"/>
        <end position="164"/>
    </location>
</feature>
<dbReference type="InterPro" id="IPR036291">
    <property type="entry name" value="NAD(P)-bd_dom_sf"/>
</dbReference>
<accession>A0A9W8G1M1</accession>
<dbReference type="SUPFAM" id="SSF51735">
    <property type="entry name" value="NAD(P)-binding Rossmann-fold domains"/>
    <property type="match status" value="1"/>
</dbReference>
<comment type="caution">
    <text evidence="2">The sequence shown here is derived from an EMBL/GenBank/DDBJ whole genome shotgun (WGS) entry which is preliminary data.</text>
</comment>
<dbReference type="GO" id="GO:0008202">
    <property type="term" value="P:steroid metabolic process"/>
    <property type="evidence" value="ECO:0007669"/>
    <property type="project" value="TreeGrafter"/>
</dbReference>
<feature type="compositionally biased region" description="Basic residues" evidence="1">
    <location>
        <begin position="189"/>
        <end position="199"/>
    </location>
</feature>
<dbReference type="OrthoDB" id="2102561at2759"/>
<dbReference type="Gene3D" id="3.40.50.720">
    <property type="entry name" value="NAD(P)-binding Rossmann-like Domain"/>
    <property type="match status" value="2"/>
</dbReference>
<sequence>MDAFLRNHFLYLLCSCFGAIASLALSIVDSVSNWWHAVVCSLLTLLPKARVKFPVHRPALGYHPAVLVTGTSSGIGHDAAIALASSGYTVFAGVRSWEDGARVESDFLNAVKPEMIHKNRWAWPSRSPDHANIHKQPHLNGTSGDLHASESDSSSTSSGSNGSESGRGGRKMTNGRDTHGNVAAGPQHMRQRRLRRLQKQKADVGNTANSTGHKGTEKHSDGLGLIIPVILDIARTESIDQAYQRISDELQSRRIPLAAVVNNAGVTAFGPMDISAPAFIDHCMKVNFHGPVQVTQRFMPLLRESNGRIVNISSIMAWLIGPGFGVYCASKAALSAASRAWHYELANSSISVSVLEPGITRTALWNKVESQLELHHARLNGVRVAREQRKRTAATPFALPGDEAITSASPMDSPALSEQQSDEDDFAKSRTAAATAVTSEHSNDQALYNPMIRRIKTSNELAPIFALPTHHAVSAIMHALTSRYPKSTYRVGWDARLMSLATWIASEEVVEWLCRVVGIVSEN</sequence>
<feature type="region of interest" description="Disordered" evidence="1">
    <location>
        <begin position="127"/>
        <end position="219"/>
    </location>
</feature>
<dbReference type="Proteomes" id="UP001151518">
    <property type="component" value="Unassembled WGS sequence"/>
</dbReference>
<dbReference type="Pfam" id="PF00106">
    <property type="entry name" value="adh_short"/>
    <property type="match status" value="1"/>
</dbReference>